<gene>
    <name evidence="6" type="primary">LCN15</name>
</gene>
<dbReference type="CTD" id="389812"/>
<dbReference type="GO" id="GO:0036094">
    <property type="term" value="F:small molecule binding"/>
    <property type="evidence" value="ECO:0007669"/>
    <property type="project" value="InterPro"/>
</dbReference>
<dbReference type="RefSeq" id="XP_032334828.1">
    <property type="nucleotide sequence ID" value="XM_032478937.1"/>
</dbReference>
<comment type="similarity">
    <text evidence="1">Belongs to the calycin superfamily. Lipocalin family.</text>
</comment>
<dbReference type="InterPro" id="IPR000566">
    <property type="entry name" value="Lipocln_cytosolic_FA-bd_dom"/>
</dbReference>
<dbReference type="Gene3D" id="2.40.128.20">
    <property type="match status" value="1"/>
</dbReference>
<feature type="region of interest" description="Disordered" evidence="3">
    <location>
        <begin position="220"/>
        <end position="287"/>
    </location>
</feature>
<keyword evidence="5" id="KW-1185">Reference proteome</keyword>
<dbReference type="AlphaFoldDB" id="A0A8B8SY46"/>
<sequence length="355" mass="37850">MTHRSEGSAAGQGAHPPALESSRTSSPASITSRPQMNAPGAPATCPAQVCAGCHDDTGGFQSGRGRFMLYKGLSGRSPDQPQAGQCMFHFSRGPGARRVQPACHRAVLQFSGLWYVVSMVSDCKVFWGKKDHLLMSTREINATEEGNLSVHMEFPGADGCNQVDAEYLRTGSQGHFRVPALGYLDVRIVEMDYSSFAVVYIYKELEGAFSTMVQLYSEDPQLPTIPMEPPSPPTRASPSGPAPTSSPAPPHHTLPSLGPAETRPDPGSESPGHEGLPGLLPDRGAPRCHEGHAAQVRCVLPRGQGCTMTLLETHLGSSQVELEQQALAPQLPSCPDSRPSWPCTSPTPILHGTSP</sequence>
<dbReference type="PANTHER" id="PTHR11430">
    <property type="entry name" value="LIPOCALIN"/>
    <property type="match status" value="1"/>
</dbReference>
<evidence type="ECO:0000313" key="6">
    <source>
        <dbReference type="RefSeq" id="XP_032334828.1"/>
    </source>
</evidence>
<proteinExistence type="inferred from homology"/>
<accession>A0A8B8SY46</accession>
<feature type="region of interest" description="Disordered" evidence="3">
    <location>
        <begin position="330"/>
        <end position="355"/>
    </location>
</feature>
<feature type="region of interest" description="Disordered" evidence="3">
    <location>
        <begin position="1"/>
        <end position="41"/>
    </location>
</feature>
<feature type="compositionally biased region" description="Low complexity" evidence="3">
    <location>
        <begin position="21"/>
        <end position="34"/>
    </location>
</feature>
<dbReference type="GeneID" id="102509960"/>
<dbReference type="InterPro" id="IPR002345">
    <property type="entry name" value="Lipocalin"/>
</dbReference>
<evidence type="ECO:0000256" key="2">
    <source>
        <dbReference type="ARBA" id="ARBA00022448"/>
    </source>
</evidence>
<protein>
    <submittedName>
        <fullName evidence="6">Lipocalin-15 isoform X1</fullName>
    </submittedName>
</protein>
<dbReference type="Proteomes" id="UP000694856">
    <property type="component" value="Chromosome 4"/>
</dbReference>
<evidence type="ECO:0000256" key="3">
    <source>
        <dbReference type="SAM" id="MobiDB-lite"/>
    </source>
</evidence>
<dbReference type="PANTHER" id="PTHR11430:SF64">
    <property type="entry name" value="LIPOCALIN-15"/>
    <property type="match status" value="1"/>
</dbReference>
<name>A0A8B8SY46_CAMFR</name>
<feature type="domain" description="Lipocalin/cytosolic fatty-acid binding" evidence="4">
    <location>
        <begin position="111"/>
        <end position="223"/>
    </location>
</feature>
<feature type="compositionally biased region" description="Polar residues" evidence="3">
    <location>
        <begin position="342"/>
        <end position="355"/>
    </location>
</feature>
<keyword evidence="2" id="KW-0813">Transport</keyword>
<evidence type="ECO:0000256" key="1">
    <source>
        <dbReference type="ARBA" id="ARBA00006889"/>
    </source>
</evidence>
<dbReference type="InterPro" id="IPR012674">
    <property type="entry name" value="Calycin"/>
</dbReference>
<reference evidence="6" key="1">
    <citation type="submission" date="2025-08" db="UniProtKB">
        <authorList>
            <consortium name="RefSeq"/>
        </authorList>
    </citation>
    <scope>IDENTIFICATION</scope>
    <source>
        <tissue evidence="6">Ear skin</tissue>
    </source>
</reference>
<evidence type="ECO:0000313" key="5">
    <source>
        <dbReference type="Proteomes" id="UP000694856"/>
    </source>
</evidence>
<feature type="compositionally biased region" description="Pro residues" evidence="3">
    <location>
        <begin position="226"/>
        <end position="252"/>
    </location>
</feature>
<evidence type="ECO:0000259" key="4">
    <source>
        <dbReference type="Pfam" id="PF00061"/>
    </source>
</evidence>
<dbReference type="Pfam" id="PF00061">
    <property type="entry name" value="Lipocalin"/>
    <property type="match status" value="1"/>
</dbReference>
<dbReference type="SUPFAM" id="SSF50814">
    <property type="entry name" value="Lipocalins"/>
    <property type="match status" value="1"/>
</dbReference>
<organism evidence="5 6">
    <name type="scientific">Camelus ferus</name>
    <name type="common">Wild bactrian camel</name>
    <name type="synonym">Camelus bactrianus ferus</name>
    <dbReference type="NCBI Taxonomy" id="419612"/>
    <lineage>
        <taxon>Eukaryota</taxon>
        <taxon>Metazoa</taxon>
        <taxon>Chordata</taxon>
        <taxon>Craniata</taxon>
        <taxon>Vertebrata</taxon>
        <taxon>Euteleostomi</taxon>
        <taxon>Mammalia</taxon>
        <taxon>Eutheria</taxon>
        <taxon>Laurasiatheria</taxon>
        <taxon>Artiodactyla</taxon>
        <taxon>Tylopoda</taxon>
        <taxon>Camelidae</taxon>
        <taxon>Camelus</taxon>
    </lineage>
</organism>